<accession>A0A9J6DJ36</accession>
<protein>
    <submittedName>
        <fullName evidence="3">Uncharacterized protein</fullName>
    </submittedName>
</protein>
<organism evidence="3 4">
    <name type="scientific">Rhipicephalus microplus</name>
    <name type="common">Cattle tick</name>
    <name type="synonym">Boophilus microplus</name>
    <dbReference type="NCBI Taxonomy" id="6941"/>
    <lineage>
        <taxon>Eukaryota</taxon>
        <taxon>Metazoa</taxon>
        <taxon>Ecdysozoa</taxon>
        <taxon>Arthropoda</taxon>
        <taxon>Chelicerata</taxon>
        <taxon>Arachnida</taxon>
        <taxon>Acari</taxon>
        <taxon>Parasitiformes</taxon>
        <taxon>Ixodida</taxon>
        <taxon>Ixodoidea</taxon>
        <taxon>Ixodidae</taxon>
        <taxon>Rhipicephalinae</taxon>
        <taxon>Rhipicephalus</taxon>
        <taxon>Boophilus</taxon>
    </lineage>
</organism>
<dbReference type="EMBL" id="JABSTU010000009">
    <property type="protein sequence ID" value="KAH8022221.1"/>
    <property type="molecule type" value="Genomic_DNA"/>
</dbReference>
<evidence type="ECO:0000256" key="2">
    <source>
        <dbReference type="SAM" id="SignalP"/>
    </source>
</evidence>
<feature type="region of interest" description="Disordered" evidence="1">
    <location>
        <begin position="33"/>
        <end position="64"/>
    </location>
</feature>
<feature type="compositionally biased region" description="Polar residues" evidence="1">
    <location>
        <begin position="33"/>
        <end position="43"/>
    </location>
</feature>
<name>A0A9J6DJ36_RHIMP</name>
<proteinExistence type="predicted"/>
<sequence length="339" mass="37169">MSVACVLIFNLVLVITMVQPASARRPQISSEELFQKSTSSQSGPGAAVAHGNVEPPSLSDGRSGSAAAVASSSCFFNRDCHVREFCVKPNSGVLTLGVCSLLPDAAPARRAAASDHVRDLHFLVRNRRSVPASWPLRDTNDLLRRLLGEESQLARSLNSYLRAKYAVQRMRVLYSRSTAYGCERGLGEPLVLLLGGFKHAVFSNELQGTLALPSFSRYGTVPWYPNKWKEVSLGRRYEGQDRAANKASANAAEINMLEDTVDPDLLAILDKGIRIEDAASPESPMNSSSAKQRDFKDANKDTQAQKDKQNNMVVDVKEGDMAIGPKRRPVTRSPNWLLR</sequence>
<reference evidence="3" key="2">
    <citation type="submission" date="2021-09" db="EMBL/GenBank/DDBJ databases">
        <authorList>
            <person name="Jia N."/>
            <person name="Wang J."/>
            <person name="Shi W."/>
            <person name="Du L."/>
            <person name="Sun Y."/>
            <person name="Zhan W."/>
            <person name="Jiang J."/>
            <person name="Wang Q."/>
            <person name="Zhang B."/>
            <person name="Ji P."/>
            <person name="Sakyi L.B."/>
            <person name="Cui X."/>
            <person name="Yuan T."/>
            <person name="Jiang B."/>
            <person name="Yang W."/>
            <person name="Lam T.T.-Y."/>
            <person name="Chang Q."/>
            <person name="Ding S."/>
            <person name="Wang X."/>
            <person name="Zhu J."/>
            <person name="Ruan X."/>
            <person name="Zhao L."/>
            <person name="Wei J."/>
            <person name="Que T."/>
            <person name="Du C."/>
            <person name="Cheng J."/>
            <person name="Dai P."/>
            <person name="Han X."/>
            <person name="Huang E."/>
            <person name="Gao Y."/>
            <person name="Liu J."/>
            <person name="Shao H."/>
            <person name="Ye R."/>
            <person name="Li L."/>
            <person name="Wei W."/>
            <person name="Wang X."/>
            <person name="Wang C."/>
            <person name="Huo Q."/>
            <person name="Li W."/>
            <person name="Guo W."/>
            <person name="Chen H."/>
            <person name="Chen S."/>
            <person name="Zhou L."/>
            <person name="Zhou L."/>
            <person name="Ni X."/>
            <person name="Tian J."/>
            <person name="Zhou Y."/>
            <person name="Sheng Y."/>
            <person name="Liu T."/>
            <person name="Pan Y."/>
            <person name="Xia L."/>
            <person name="Li J."/>
            <person name="Zhao F."/>
            <person name="Cao W."/>
        </authorList>
    </citation>
    <scope>NUCLEOTIDE SEQUENCE</scope>
    <source>
        <strain evidence="3">Rmic-2018</strain>
        <tissue evidence="3">Larvae</tissue>
    </source>
</reference>
<feature type="signal peptide" evidence="2">
    <location>
        <begin position="1"/>
        <end position="23"/>
    </location>
</feature>
<keyword evidence="4" id="KW-1185">Reference proteome</keyword>
<keyword evidence="2" id="KW-0732">Signal</keyword>
<dbReference type="AlphaFoldDB" id="A0A9J6DJ36"/>
<feature type="chain" id="PRO_5039945222" evidence="2">
    <location>
        <begin position="24"/>
        <end position="339"/>
    </location>
</feature>
<evidence type="ECO:0000256" key="1">
    <source>
        <dbReference type="SAM" id="MobiDB-lite"/>
    </source>
</evidence>
<dbReference type="Proteomes" id="UP000821866">
    <property type="component" value="Chromosome 7"/>
</dbReference>
<comment type="caution">
    <text evidence="3">The sequence shown here is derived from an EMBL/GenBank/DDBJ whole genome shotgun (WGS) entry which is preliminary data.</text>
</comment>
<gene>
    <name evidence="3" type="ORF">HPB51_023099</name>
</gene>
<feature type="compositionally biased region" description="Basic and acidic residues" evidence="1">
    <location>
        <begin position="291"/>
        <end position="320"/>
    </location>
</feature>
<evidence type="ECO:0000313" key="4">
    <source>
        <dbReference type="Proteomes" id="UP000821866"/>
    </source>
</evidence>
<feature type="region of interest" description="Disordered" evidence="1">
    <location>
        <begin position="277"/>
        <end position="339"/>
    </location>
</feature>
<reference evidence="3" key="1">
    <citation type="journal article" date="2020" name="Cell">
        <title>Large-Scale Comparative Analyses of Tick Genomes Elucidate Their Genetic Diversity and Vector Capacities.</title>
        <authorList>
            <consortium name="Tick Genome and Microbiome Consortium (TIGMIC)"/>
            <person name="Jia N."/>
            <person name="Wang J."/>
            <person name="Shi W."/>
            <person name="Du L."/>
            <person name="Sun Y."/>
            <person name="Zhan W."/>
            <person name="Jiang J.F."/>
            <person name="Wang Q."/>
            <person name="Zhang B."/>
            <person name="Ji P."/>
            <person name="Bell-Sakyi L."/>
            <person name="Cui X.M."/>
            <person name="Yuan T.T."/>
            <person name="Jiang B.G."/>
            <person name="Yang W.F."/>
            <person name="Lam T.T."/>
            <person name="Chang Q.C."/>
            <person name="Ding S.J."/>
            <person name="Wang X.J."/>
            <person name="Zhu J.G."/>
            <person name="Ruan X.D."/>
            <person name="Zhao L."/>
            <person name="Wei J.T."/>
            <person name="Ye R.Z."/>
            <person name="Que T.C."/>
            <person name="Du C.H."/>
            <person name="Zhou Y.H."/>
            <person name="Cheng J.X."/>
            <person name="Dai P.F."/>
            <person name="Guo W.B."/>
            <person name="Han X.H."/>
            <person name="Huang E.J."/>
            <person name="Li L.F."/>
            <person name="Wei W."/>
            <person name="Gao Y.C."/>
            <person name="Liu J.Z."/>
            <person name="Shao H.Z."/>
            <person name="Wang X."/>
            <person name="Wang C.C."/>
            <person name="Yang T.C."/>
            <person name="Huo Q.B."/>
            <person name="Li W."/>
            <person name="Chen H.Y."/>
            <person name="Chen S.E."/>
            <person name="Zhou L.G."/>
            <person name="Ni X.B."/>
            <person name="Tian J.H."/>
            <person name="Sheng Y."/>
            <person name="Liu T."/>
            <person name="Pan Y.S."/>
            <person name="Xia L.Y."/>
            <person name="Li J."/>
            <person name="Zhao F."/>
            <person name="Cao W.C."/>
        </authorList>
    </citation>
    <scope>NUCLEOTIDE SEQUENCE</scope>
    <source>
        <strain evidence="3">Rmic-2018</strain>
    </source>
</reference>
<evidence type="ECO:0000313" key="3">
    <source>
        <dbReference type="EMBL" id="KAH8022221.1"/>
    </source>
</evidence>